<sequence length="264" mass="30271">MKKLDKLENEFLPQVTVDKTEVCDLPTSYINLDDTVEHKVPVQFEFIKKLSDISYCKEWLNIKPYTDFILPGTYVPSCFGSSLEALVKMTKPIRSVAVDILIDLVSDGQTTDVSVWRHGDMCRKLPPPSRPPSPQQWTRNIWRSLKKPCWGFPDPGRPSQSPPQCVPLPHPLPTGAPQTFQLQQARARDVRYVQYTQPWNFKLTETERFTASIFGTILLKSPPGGELLETTGYKKMSQQIQERKKQTFVLQFLMNDFLETTLPP</sequence>
<evidence type="ECO:0000313" key="2">
    <source>
        <dbReference type="EMBL" id="UYV75214.1"/>
    </source>
</evidence>
<keyword evidence="3" id="KW-1185">Reference proteome</keyword>
<dbReference type="EMBL" id="CP092874">
    <property type="protein sequence ID" value="UYV75214.1"/>
    <property type="molecule type" value="Genomic_DNA"/>
</dbReference>
<accession>A0ABY6L2Y5</accession>
<dbReference type="InterPro" id="IPR048869">
    <property type="entry name" value="OCRL-1_2_ASH"/>
</dbReference>
<dbReference type="InterPro" id="IPR013783">
    <property type="entry name" value="Ig-like_fold"/>
</dbReference>
<dbReference type="Proteomes" id="UP001235939">
    <property type="component" value="Chromosome 12"/>
</dbReference>
<dbReference type="Gene3D" id="2.60.40.10">
    <property type="entry name" value="Immunoglobulins"/>
    <property type="match status" value="1"/>
</dbReference>
<dbReference type="Pfam" id="PF21310">
    <property type="entry name" value="OCRL-like_ASH"/>
    <property type="match status" value="1"/>
</dbReference>
<gene>
    <name evidence="2" type="ORF">LAZ67_12002929</name>
</gene>
<organism evidence="2 3">
    <name type="scientific">Cordylochernes scorpioides</name>
    <dbReference type="NCBI Taxonomy" id="51811"/>
    <lineage>
        <taxon>Eukaryota</taxon>
        <taxon>Metazoa</taxon>
        <taxon>Ecdysozoa</taxon>
        <taxon>Arthropoda</taxon>
        <taxon>Chelicerata</taxon>
        <taxon>Arachnida</taxon>
        <taxon>Pseudoscorpiones</taxon>
        <taxon>Cheliferoidea</taxon>
        <taxon>Chernetidae</taxon>
        <taxon>Cordylochernes</taxon>
    </lineage>
</organism>
<name>A0ABY6L2Y5_9ARAC</name>
<protein>
    <submittedName>
        <fullName evidence="2">OCRL</fullName>
    </submittedName>
</protein>
<reference evidence="2 3" key="1">
    <citation type="submission" date="2022-01" db="EMBL/GenBank/DDBJ databases">
        <title>A chromosomal length assembly of Cordylochernes scorpioides.</title>
        <authorList>
            <person name="Zeh D."/>
            <person name="Zeh J."/>
        </authorList>
    </citation>
    <scope>NUCLEOTIDE SEQUENCE [LARGE SCALE GENOMIC DNA]</scope>
    <source>
        <strain evidence="2">IN4F17</strain>
        <tissue evidence="2">Whole Body</tissue>
    </source>
</reference>
<proteinExistence type="predicted"/>
<feature type="domain" description="OCRL-1/2 ASH" evidence="1">
    <location>
        <begin position="38"/>
        <end position="75"/>
    </location>
</feature>
<evidence type="ECO:0000313" key="3">
    <source>
        <dbReference type="Proteomes" id="UP001235939"/>
    </source>
</evidence>
<evidence type="ECO:0000259" key="1">
    <source>
        <dbReference type="Pfam" id="PF21310"/>
    </source>
</evidence>